<dbReference type="InterPro" id="IPR013785">
    <property type="entry name" value="Aldolase_TIM"/>
</dbReference>
<keyword evidence="8" id="KW-0671">Queuosine biosynthesis</keyword>
<dbReference type="GO" id="GO:1904047">
    <property type="term" value="F:S-adenosyl-L-methionine binding"/>
    <property type="evidence" value="ECO:0007669"/>
    <property type="project" value="UniProtKB-UniRule"/>
</dbReference>
<dbReference type="HAMAP" id="MF_00917">
    <property type="entry name" value="QueE"/>
    <property type="match status" value="1"/>
</dbReference>
<evidence type="ECO:0000256" key="7">
    <source>
        <dbReference type="ARBA" id="ARBA00023239"/>
    </source>
</evidence>
<dbReference type="PANTHER" id="PTHR42836">
    <property type="entry name" value="7-CARBOXY-7-DEAZAGUANINE SYNTHASE"/>
    <property type="match status" value="1"/>
</dbReference>
<sequence>MTGNLPVVETFHSIQGEGAHVGRSAFFIRLAGCDVGCSWCDTKHSWNSRNHPQIAVEQLAVETATAAKNGAAFVVLTGGEPLQHNIAPLCEALHRATETNPDGPLPIHLETSGVNQLSGVPTWITLSPKRHAPPRTDLLAACHELKVVVHERGDLNFAESMAQAALAARKNDDASQSRLSNASKEPLLFLQPGWATTTGQQLAFEHVQSHPHWRLSMQTHKWLGIR</sequence>
<keyword evidence="1 8" id="KW-0004">4Fe-4S</keyword>
<keyword evidence="2 8" id="KW-0949">S-adenosyl-L-methionine</keyword>
<evidence type="ECO:0000256" key="1">
    <source>
        <dbReference type="ARBA" id="ARBA00022485"/>
    </source>
</evidence>
<comment type="cofactor">
    <cofactor evidence="8">
        <name>S-adenosyl-L-methionine</name>
        <dbReference type="ChEBI" id="CHEBI:59789"/>
    </cofactor>
    <text evidence="8">Binds 1 S-adenosyl-L-methionine per subunit.</text>
</comment>
<evidence type="ECO:0000256" key="5">
    <source>
        <dbReference type="ARBA" id="ARBA00023004"/>
    </source>
</evidence>
<dbReference type="Gene3D" id="3.20.20.70">
    <property type="entry name" value="Aldolase class I"/>
    <property type="match status" value="1"/>
</dbReference>
<feature type="domain" description="Radical SAM core" evidence="9">
    <location>
        <begin position="20"/>
        <end position="226"/>
    </location>
</feature>
<dbReference type="SUPFAM" id="SSF102114">
    <property type="entry name" value="Radical SAM enzymes"/>
    <property type="match status" value="1"/>
</dbReference>
<name>A2CDX9_PROM3</name>
<evidence type="ECO:0000256" key="8">
    <source>
        <dbReference type="HAMAP-Rule" id="MF_00917"/>
    </source>
</evidence>
<feature type="binding site" evidence="8">
    <location>
        <position position="77"/>
    </location>
    <ligand>
        <name>substrate</name>
    </ligand>
</feature>
<keyword evidence="3 8" id="KW-0479">Metal-binding</keyword>
<evidence type="ECO:0000313" key="11">
    <source>
        <dbReference type="Proteomes" id="UP000002274"/>
    </source>
</evidence>
<keyword evidence="7 8" id="KW-0456">Lyase</keyword>
<dbReference type="InterPro" id="IPR058240">
    <property type="entry name" value="rSAM_sf"/>
</dbReference>
<comment type="catalytic activity">
    <reaction evidence="8">
        <text>6-carboxy-5,6,7,8-tetrahydropterin + H(+) = 7-carboxy-7-carbaguanine + NH4(+)</text>
        <dbReference type="Rhea" id="RHEA:27974"/>
        <dbReference type="ChEBI" id="CHEBI:15378"/>
        <dbReference type="ChEBI" id="CHEBI:28938"/>
        <dbReference type="ChEBI" id="CHEBI:61032"/>
        <dbReference type="ChEBI" id="CHEBI:61036"/>
        <dbReference type="EC" id="4.3.99.3"/>
    </reaction>
</comment>
<feature type="binding site" evidence="8">
    <location>
        <begin position="14"/>
        <end position="16"/>
    </location>
    <ligand>
        <name>substrate</name>
    </ligand>
</feature>
<keyword evidence="6 8" id="KW-0411">Iron-sulfur</keyword>
<dbReference type="InterPro" id="IPR024924">
    <property type="entry name" value="7-CO-7-deazaguanine_synth-like"/>
</dbReference>
<keyword evidence="5 8" id="KW-0408">Iron</keyword>
<evidence type="ECO:0000313" key="10">
    <source>
        <dbReference type="EMBL" id="ABM79689.1"/>
    </source>
</evidence>
<feature type="binding site" evidence="8">
    <location>
        <position position="79"/>
    </location>
    <ligand>
        <name>S-adenosyl-L-methionine</name>
        <dbReference type="ChEBI" id="CHEBI:59789"/>
    </ligand>
</feature>
<evidence type="ECO:0000256" key="6">
    <source>
        <dbReference type="ARBA" id="ARBA00023014"/>
    </source>
</evidence>
<dbReference type="AlphaFoldDB" id="A2CDX9"/>
<feature type="binding site" evidence="8">
    <location>
        <position position="29"/>
    </location>
    <ligand>
        <name>substrate</name>
    </ligand>
</feature>
<dbReference type="EMBL" id="CP000554">
    <property type="protein sequence ID" value="ABM79689.1"/>
    <property type="molecule type" value="Genomic_DNA"/>
</dbReference>
<comment type="cofactor">
    <cofactor evidence="8">
        <name>[4Fe-4S] cluster</name>
        <dbReference type="ChEBI" id="CHEBI:49883"/>
    </cofactor>
    <text evidence="8">Binds 1 [4Fe-4S] cluster. The cluster is coordinated with 3 cysteines and an exchangeable S-adenosyl-L-methionine.</text>
</comment>
<dbReference type="KEGG" id="pmf:P9303_29591"/>
<dbReference type="STRING" id="59922.P9303_29591"/>
<dbReference type="EC" id="4.3.99.3" evidence="8"/>
<accession>A2CDX9</accession>
<organism evidence="10 11">
    <name type="scientific">Prochlorococcus marinus (strain MIT 9303)</name>
    <dbReference type="NCBI Taxonomy" id="59922"/>
    <lineage>
        <taxon>Bacteria</taxon>
        <taxon>Bacillati</taxon>
        <taxon>Cyanobacteriota</taxon>
        <taxon>Cyanophyceae</taxon>
        <taxon>Synechococcales</taxon>
        <taxon>Prochlorococcaceae</taxon>
        <taxon>Prochlorococcus</taxon>
    </lineage>
</organism>
<dbReference type="PIRSF" id="PIRSF000370">
    <property type="entry name" value="QueE"/>
    <property type="match status" value="1"/>
</dbReference>
<gene>
    <name evidence="10" type="primary">nrdG</name>
    <name evidence="8" type="synonym">queE</name>
    <name evidence="10" type="ordered locus">P9303_29591</name>
</gene>
<dbReference type="Proteomes" id="UP000002274">
    <property type="component" value="Chromosome"/>
</dbReference>
<dbReference type="BioCyc" id="PMAR59922:G1G80-2598-MONOMER"/>
<dbReference type="InterPro" id="IPR007197">
    <property type="entry name" value="rSAM"/>
</dbReference>
<comment type="pathway">
    <text evidence="8">Purine metabolism; 7-cyano-7-deazaguanine biosynthesis.</text>
</comment>
<comment type="caution">
    <text evidence="8">Lacks conserved residue(s) required for the propagation of feature annotation.</text>
</comment>
<comment type="function">
    <text evidence="8">Catalyzes the complex heterocyclic radical-mediated conversion of 6-carboxy-5,6,7,8-tetrahydropterin (CPH4) to 7-carboxy-7-deazaguanine (CDG), a step common to the biosynthetic pathways of all 7-deazapurine-containing compounds.</text>
</comment>
<feature type="binding site" evidence="8">
    <location>
        <position position="42"/>
    </location>
    <ligand>
        <name>Mg(2+)</name>
        <dbReference type="ChEBI" id="CHEBI:18420"/>
    </ligand>
</feature>
<evidence type="ECO:0000256" key="4">
    <source>
        <dbReference type="ARBA" id="ARBA00022842"/>
    </source>
</evidence>
<feature type="binding site" evidence="8">
    <location>
        <position position="33"/>
    </location>
    <ligand>
        <name>[4Fe-4S] cluster</name>
        <dbReference type="ChEBI" id="CHEBI:49883"/>
        <note>4Fe-4S-S-AdoMet</note>
    </ligand>
</feature>
<comment type="subunit">
    <text evidence="8">Homodimer.</text>
</comment>
<dbReference type="GO" id="GO:0000287">
    <property type="term" value="F:magnesium ion binding"/>
    <property type="evidence" value="ECO:0007669"/>
    <property type="project" value="UniProtKB-UniRule"/>
</dbReference>
<comment type="cofactor">
    <cofactor evidence="8">
        <name>Mg(2+)</name>
        <dbReference type="ChEBI" id="CHEBI:18420"/>
    </cofactor>
</comment>
<evidence type="ECO:0000256" key="2">
    <source>
        <dbReference type="ARBA" id="ARBA00022691"/>
    </source>
</evidence>
<dbReference type="SFLD" id="SFLDS00029">
    <property type="entry name" value="Radical_SAM"/>
    <property type="match status" value="1"/>
</dbReference>
<feature type="binding site" evidence="8">
    <location>
        <begin position="39"/>
        <end position="41"/>
    </location>
    <ligand>
        <name>S-adenosyl-L-methionine</name>
        <dbReference type="ChEBI" id="CHEBI:59789"/>
    </ligand>
</feature>
<reference evidence="10 11" key="1">
    <citation type="journal article" date="2007" name="PLoS Genet.">
        <title>Patterns and implications of gene gain and loss in the evolution of Prochlorococcus.</title>
        <authorList>
            <person name="Kettler G.C."/>
            <person name="Martiny A.C."/>
            <person name="Huang K."/>
            <person name="Zucker J."/>
            <person name="Coleman M.L."/>
            <person name="Rodrigue S."/>
            <person name="Chen F."/>
            <person name="Lapidus A."/>
            <person name="Ferriera S."/>
            <person name="Johnson J."/>
            <person name="Steglich C."/>
            <person name="Church G.M."/>
            <person name="Richardson P."/>
            <person name="Chisholm S.W."/>
        </authorList>
    </citation>
    <scope>NUCLEOTIDE SEQUENCE [LARGE SCALE GENOMIC DNA]</scope>
    <source>
        <strain evidence="10 11">MIT 9303</strain>
    </source>
</reference>
<dbReference type="PROSITE" id="PS51918">
    <property type="entry name" value="RADICAL_SAM"/>
    <property type="match status" value="1"/>
</dbReference>
<comment type="similarity">
    <text evidence="8">Belongs to the radical SAM superfamily. 7-carboxy-7-deazaguanine synthase family.</text>
</comment>
<keyword evidence="4 8" id="KW-0460">Magnesium</keyword>
<feature type="binding site" evidence="8">
    <location>
        <begin position="127"/>
        <end position="129"/>
    </location>
    <ligand>
        <name>S-adenosyl-L-methionine</name>
        <dbReference type="ChEBI" id="CHEBI:59789"/>
    </ligand>
</feature>
<proteinExistence type="inferred from homology"/>
<dbReference type="GO" id="GO:0016840">
    <property type="term" value="F:carbon-nitrogen lyase activity"/>
    <property type="evidence" value="ECO:0007669"/>
    <property type="project" value="UniProtKB-UniRule"/>
</dbReference>
<protein>
    <recommendedName>
        <fullName evidence="8">7-carboxy-7-deazaguanine synthase</fullName>
        <shortName evidence="8">CDG synthase</shortName>
        <ecNumber evidence="8">4.3.99.3</ecNumber>
    </recommendedName>
    <alternativeName>
        <fullName evidence="8">Queuosine biosynthesis protein QueE</fullName>
    </alternativeName>
</protein>
<dbReference type="Pfam" id="PF04055">
    <property type="entry name" value="Radical_SAM"/>
    <property type="match status" value="1"/>
</dbReference>
<dbReference type="HOGENOM" id="CLU_066739_0_1_3"/>
<dbReference type="RefSeq" id="WP_011827527.1">
    <property type="nucleotide sequence ID" value="NC_008820.1"/>
</dbReference>
<evidence type="ECO:0000256" key="3">
    <source>
        <dbReference type="ARBA" id="ARBA00022723"/>
    </source>
</evidence>
<dbReference type="GO" id="GO:0008616">
    <property type="term" value="P:tRNA queuosine(34) biosynthetic process"/>
    <property type="evidence" value="ECO:0007669"/>
    <property type="project" value="UniProtKB-UniRule"/>
</dbReference>
<feature type="binding site" evidence="8">
    <location>
        <position position="37"/>
    </location>
    <ligand>
        <name>[4Fe-4S] cluster</name>
        <dbReference type="ChEBI" id="CHEBI:49883"/>
        <note>4Fe-4S-S-AdoMet</note>
    </ligand>
</feature>
<dbReference type="UniPathway" id="UPA00391"/>
<dbReference type="GO" id="GO:0051539">
    <property type="term" value="F:4 iron, 4 sulfur cluster binding"/>
    <property type="evidence" value="ECO:0007669"/>
    <property type="project" value="UniProtKB-UniRule"/>
</dbReference>
<evidence type="ECO:0000259" key="9">
    <source>
        <dbReference type="PROSITE" id="PS51918"/>
    </source>
</evidence>
<feature type="binding site" evidence="8">
    <location>
        <position position="40"/>
    </location>
    <ligand>
        <name>[4Fe-4S] cluster</name>
        <dbReference type="ChEBI" id="CHEBI:49883"/>
        <note>4Fe-4S-S-AdoMet</note>
    </ligand>
</feature>
<dbReference type="PANTHER" id="PTHR42836:SF1">
    <property type="entry name" value="7-CARBOXY-7-DEAZAGUANINE SYNTHASE"/>
    <property type="match status" value="1"/>
</dbReference>